<dbReference type="EMBL" id="CM041545">
    <property type="protein sequence ID" value="KAI3361698.1"/>
    <property type="molecule type" value="Genomic_DNA"/>
</dbReference>
<organism evidence="1 2">
    <name type="scientific">Scortum barcoo</name>
    <name type="common">barcoo grunter</name>
    <dbReference type="NCBI Taxonomy" id="214431"/>
    <lineage>
        <taxon>Eukaryota</taxon>
        <taxon>Metazoa</taxon>
        <taxon>Chordata</taxon>
        <taxon>Craniata</taxon>
        <taxon>Vertebrata</taxon>
        <taxon>Euteleostomi</taxon>
        <taxon>Actinopterygii</taxon>
        <taxon>Neopterygii</taxon>
        <taxon>Teleostei</taxon>
        <taxon>Neoteleostei</taxon>
        <taxon>Acanthomorphata</taxon>
        <taxon>Eupercaria</taxon>
        <taxon>Centrarchiformes</taxon>
        <taxon>Terapontoidei</taxon>
        <taxon>Terapontidae</taxon>
        <taxon>Scortum</taxon>
    </lineage>
</organism>
<protein>
    <submittedName>
        <fullName evidence="1">Uncharacterized protein</fullName>
    </submittedName>
</protein>
<sequence>MCPTGRRPRGRPRTRWRDYVSWLAWERLGVPPEELEEVSGPGFYKGVAGSQVTLSSLVNQSRAMLEEQARHLLTEAERQTMGYYLEEYRDGHIGVEQLVVALFELLNTHAKFSLLSEVRGLVTPQDLELFDGLVLRREIQALKARQGTGGATALYPDSLSMVSYPDTLTSSSASFMTNTTLSSARNDSVVESNDGVPPESLNTLLTDISLDEVQSTTAESPPSFKPPPPPGVQRRPSRRDQLNKCPSSESSHSGLYFTAPTSHNHSKEPGQAPASPSLHHKREQPRDASRDYAVIKKRDPSLPPKKEPIAAAQLSMVTQHNIGPFPRVQSPGRGNKPAAPSPSPPPPPPLPAPPPPPSLPLKPVSMSKASSPGSKQQFVTVEVHRPNAEPDVNEVRPLPQARAVPEPGGSGSNAAEPSARRQQAEQFVAGVTGVLNDFGGLLPTPLGVEVLHGWQLHPGDVLSSFHHPL</sequence>
<reference evidence="1" key="1">
    <citation type="submission" date="2022-04" db="EMBL/GenBank/DDBJ databases">
        <title>Jade perch genome.</title>
        <authorList>
            <person name="Chao B."/>
        </authorList>
    </citation>
    <scope>NUCLEOTIDE SEQUENCE</scope>
    <source>
        <strain evidence="1">CB-2022</strain>
    </source>
</reference>
<accession>A0ACB8W1M2</accession>
<evidence type="ECO:0000313" key="1">
    <source>
        <dbReference type="EMBL" id="KAI3361698.1"/>
    </source>
</evidence>
<comment type="caution">
    <text evidence="1">The sequence shown here is derived from an EMBL/GenBank/DDBJ whole genome shotgun (WGS) entry which is preliminary data.</text>
</comment>
<gene>
    <name evidence="1" type="ORF">L3Q82_002056</name>
</gene>
<evidence type="ECO:0000313" key="2">
    <source>
        <dbReference type="Proteomes" id="UP000831701"/>
    </source>
</evidence>
<keyword evidence="2" id="KW-1185">Reference proteome</keyword>
<dbReference type="Proteomes" id="UP000831701">
    <property type="component" value="Chromosome 15"/>
</dbReference>
<proteinExistence type="predicted"/>
<name>A0ACB8W1M2_9TELE</name>